<evidence type="ECO:0000313" key="2">
    <source>
        <dbReference type="EMBL" id="KIK15614.1"/>
    </source>
</evidence>
<evidence type="ECO:0000259" key="1">
    <source>
        <dbReference type="Pfam" id="PF18802"/>
    </source>
</evidence>
<dbReference type="EMBL" id="KN833883">
    <property type="protein sequence ID" value="KIK15614.1"/>
    <property type="molecule type" value="Genomic_DNA"/>
</dbReference>
<gene>
    <name evidence="2" type="ORF">PISMIDRAFT_67249</name>
</gene>
<dbReference type="Proteomes" id="UP000054018">
    <property type="component" value="Unassembled WGS sequence"/>
</dbReference>
<accession>A0A0C9YP98</accession>
<dbReference type="InterPro" id="IPR041320">
    <property type="entry name" value="CxC1"/>
</dbReference>
<protein>
    <recommendedName>
        <fullName evidence="1">CxC1-like cysteine cluster associated with KDZ transposases domain-containing protein</fullName>
    </recommendedName>
</protein>
<dbReference type="AlphaFoldDB" id="A0A0C9YP98"/>
<reference evidence="3" key="2">
    <citation type="submission" date="2015-01" db="EMBL/GenBank/DDBJ databases">
        <title>Evolutionary Origins and Diversification of the Mycorrhizal Mutualists.</title>
        <authorList>
            <consortium name="DOE Joint Genome Institute"/>
            <consortium name="Mycorrhizal Genomics Consortium"/>
            <person name="Kohler A."/>
            <person name="Kuo A."/>
            <person name="Nagy L.G."/>
            <person name="Floudas D."/>
            <person name="Copeland A."/>
            <person name="Barry K.W."/>
            <person name="Cichocki N."/>
            <person name="Veneault-Fourrey C."/>
            <person name="LaButti K."/>
            <person name="Lindquist E.A."/>
            <person name="Lipzen A."/>
            <person name="Lundell T."/>
            <person name="Morin E."/>
            <person name="Murat C."/>
            <person name="Riley R."/>
            <person name="Ohm R."/>
            <person name="Sun H."/>
            <person name="Tunlid A."/>
            <person name="Henrissat B."/>
            <person name="Grigoriev I.V."/>
            <person name="Hibbett D.S."/>
            <person name="Martin F."/>
        </authorList>
    </citation>
    <scope>NUCLEOTIDE SEQUENCE [LARGE SCALE GENOMIC DNA]</scope>
    <source>
        <strain evidence="3">441</strain>
    </source>
</reference>
<proteinExistence type="predicted"/>
<feature type="domain" description="CxC1-like cysteine cluster associated with KDZ transposases" evidence="1">
    <location>
        <begin position="42"/>
        <end position="102"/>
    </location>
</feature>
<feature type="non-terminal residue" evidence="2">
    <location>
        <position position="1"/>
    </location>
</feature>
<dbReference type="Pfam" id="PF18802">
    <property type="entry name" value="CxC1"/>
    <property type="match status" value="1"/>
</dbReference>
<keyword evidence="3" id="KW-1185">Reference proteome</keyword>
<reference evidence="2 3" key="1">
    <citation type="submission" date="2014-04" db="EMBL/GenBank/DDBJ databases">
        <authorList>
            <consortium name="DOE Joint Genome Institute"/>
            <person name="Kuo A."/>
            <person name="Kohler A."/>
            <person name="Costa M.D."/>
            <person name="Nagy L.G."/>
            <person name="Floudas D."/>
            <person name="Copeland A."/>
            <person name="Barry K.W."/>
            <person name="Cichocki N."/>
            <person name="Veneault-Fourrey C."/>
            <person name="LaButti K."/>
            <person name="Lindquist E.A."/>
            <person name="Lipzen A."/>
            <person name="Lundell T."/>
            <person name="Morin E."/>
            <person name="Murat C."/>
            <person name="Sun H."/>
            <person name="Tunlid A."/>
            <person name="Henrissat B."/>
            <person name="Grigoriev I.V."/>
            <person name="Hibbett D.S."/>
            <person name="Martin F."/>
            <person name="Nordberg H.P."/>
            <person name="Cantor M.N."/>
            <person name="Hua S.X."/>
        </authorList>
    </citation>
    <scope>NUCLEOTIDE SEQUENCE [LARGE SCALE GENOMIC DNA]</scope>
    <source>
        <strain evidence="2 3">441</strain>
    </source>
</reference>
<evidence type="ECO:0000313" key="3">
    <source>
        <dbReference type="Proteomes" id="UP000054018"/>
    </source>
</evidence>
<sequence>LCASWQAFIWTIIDPFIKYTTAMLGKPLPSLSSPLSSGFMSISISSCNCHTLPQTLISHGLFPTAPSQPQMAVSVELLSFYCVLFKCSCNAFNTLAAALSTYYGRQGFHMTNQQGTTVKDPFQYGLSQAMQWYTILQVKVEKQV</sequence>
<dbReference type="OrthoDB" id="3067228at2759"/>
<dbReference type="STRING" id="765257.A0A0C9YP98"/>
<feature type="non-terminal residue" evidence="2">
    <location>
        <position position="144"/>
    </location>
</feature>
<dbReference type="HOGENOM" id="CLU_1504045_0_0_1"/>
<name>A0A0C9YP98_9AGAM</name>
<organism evidence="2 3">
    <name type="scientific">Pisolithus microcarpus 441</name>
    <dbReference type="NCBI Taxonomy" id="765257"/>
    <lineage>
        <taxon>Eukaryota</taxon>
        <taxon>Fungi</taxon>
        <taxon>Dikarya</taxon>
        <taxon>Basidiomycota</taxon>
        <taxon>Agaricomycotina</taxon>
        <taxon>Agaricomycetes</taxon>
        <taxon>Agaricomycetidae</taxon>
        <taxon>Boletales</taxon>
        <taxon>Sclerodermatineae</taxon>
        <taxon>Pisolithaceae</taxon>
        <taxon>Pisolithus</taxon>
    </lineage>
</organism>